<comment type="function">
    <text evidence="7">Acts as a ribosome collision sensor, splitting the ribosome into its 2 subunits. Detects stalled/collided 70S ribosomes which it binds and splits by an ATP-hydrolysis driven conformational change. Acts upstream of the ribosome quality control system (RQC), a ribosome-associated complex that mediates the extraction of incompletely synthesized nascent chains from stalled ribosomes and their subsequent degradation. Probably generates substrates for RQC.</text>
</comment>
<dbReference type="InterPro" id="IPR036187">
    <property type="entry name" value="DNA_mismatch_repair_MutS_sf"/>
</dbReference>
<keyword evidence="7" id="KW-0540">Nuclease</keyword>
<dbReference type="GO" id="GO:0005524">
    <property type="term" value="F:ATP binding"/>
    <property type="evidence" value="ECO:0007669"/>
    <property type="project" value="UniProtKB-UniRule"/>
</dbReference>
<keyword evidence="2 7" id="KW-0547">Nucleotide-binding</keyword>
<feature type="domain" description="Smr" evidence="9">
    <location>
        <begin position="715"/>
        <end position="790"/>
    </location>
</feature>
<evidence type="ECO:0000256" key="6">
    <source>
        <dbReference type="ARBA" id="ARBA00023125"/>
    </source>
</evidence>
<evidence type="ECO:0000256" key="1">
    <source>
        <dbReference type="ARBA" id="ARBA00022730"/>
    </source>
</evidence>
<dbReference type="Gene3D" id="3.40.50.300">
    <property type="entry name" value="P-loop containing nucleotide triphosphate hydrolases"/>
    <property type="match status" value="1"/>
</dbReference>
<evidence type="ECO:0000256" key="2">
    <source>
        <dbReference type="ARBA" id="ARBA00022741"/>
    </source>
</evidence>
<dbReference type="PIRSF" id="PIRSF005814">
    <property type="entry name" value="MutS_YshD"/>
    <property type="match status" value="1"/>
</dbReference>
<dbReference type="InterPro" id="IPR002625">
    <property type="entry name" value="Smr_dom"/>
</dbReference>
<feature type="binding site" evidence="7">
    <location>
        <begin position="342"/>
        <end position="349"/>
    </location>
    <ligand>
        <name>ATP</name>
        <dbReference type="ChEBI" id="CHEBI:30616"/>
    </ligand>
</feature>
<dbReference type="AlphaFoldDB" id="A0A150XAK7"/>
<comment type="caution">
    <text evidence="10">The sequence shown here is derived from an EMBL/GenBank/DDBJ whole genome shotgun (WGS) entry which is preliminary data.</text>
</comment>
<dbReference type="InterPro" id="IPR036063">
    <property type="entry name" value="Smr_dom_sf"/>
</dbReference>
<protein>
    <recommendedName>
        <fullName evidence="7">Endonuclease MutS2</fullName>
        <ecNumber evidence="7">3.1.-.-</ecNumber>
    </recommendedName>
    <alternativeName>
        <fullName evidence="7">Ribosome-associated protein quality control-upstream factor</fullName>
        <shortName evidence="7">RQC-upstream factor</shortName>
        <shortName evidence="7">RqcU</shortName>
        <ecNumber evidence="7">3.6.4.-</ecNumber>
    </alternativeName>
</protein>
<keyword evidence="4 7" id="KW-0067">ATP-binding</keyword>
<dbReference type="GO" id="GO:0004519">
    <property type="term" value="F:endonuclease activity"/>
    <property type="evidence" value="ECO:0007669"/>
    <property type="project" value="UniProtKB-UniRule"/>
</dbReference>
<organism evidence="10 11">
    <name type="scientific">Roseivirga spongicola</name>
    <dbReference type="NCBI Taxonomy" id="333140"/>
    <lineage>
        <taxon>Bacteria</taxon>
        <taxon>Pseudomonadati</taxon>
        <taxon>Bacteroidota</taxon>
        <taxon>Cytophagia</taxon>
        <taxon>Cytophagales</taxon>
        <taxon>Roseivirgaceae</taxon>
        <taxon>Roseivirga</taxon>
    </lineage>
</organism>
<dbReference type="GO" id="GO:0016887">
    <property type="term" value="F:ATP hydrolysis activity"/>
    <property type="evidence" value="ECO:0007669"/>
    <property type="project" value="InterPro"/>
</dbReference>
<keyword evidence="5 7" id="KW-0694">RNA-binding</keyword>
<evidence type="ECO:0000256" key="5">
    <source>
        <dbReference type="ARBA" id="ARBA00022884"/>
    </source>
</evidence>
<evidence type="ECO:0000313" key="10">
    <source>
        <dbReference type="EMBL" id="KYG75702.1"/>
    </source>
</evidence>
<dbReference type="GO" id="GO:0140664">
    <property type="term" value="F:ATP-dependent DNA damage sensor activity"/>
    <property type="evidence" value="ECO:0007669"/>
    <property type="project" value="InterPro"/>
</dbReference>
<reference evidence="10 11" key="1">
    <citation type="submission" date="2016-01" db="EMBL/GenBank/DDBJ databases">
        <title>Genome sequencing of Roseivirga spongicola UST030701-084.</title>
        <authorList>
            <person name="Selvaratnam C."/>
            <person name="Thevarajoo S."/>
            <person name="Goh K.M."/>
            <person name="Ee R."/>
            <person name="Chan K.-G."/>
            <person name="Chong C.S."/>
        </authorList>
    </citation>
    <scope>NUCLEOTIDE SEQUENCE [LARGE SCALE GENOMIC DNA]</scope>
    <source>
        <strain evidence="10 11">UST030701-084</strain>
    </source>
</reference>
<evidence type="ECO:0000259" key="9">
    <source>
        <dbReference type="PROSITE" id="PS50828"/>
    </source>
</evidence>
<evidence type="ECO:0000313" key="11">
    <source>
        <dbReference type="Proteomes" id="UP000075606"/>
    </source>
</evidence>
<dbReference type="GO" id="GO:0030983">
    <property type="term" value="F:mismatched DNA binding"/>
    <property type="evidence" value="ECO:0007669"/>
    <property type="project" value="InterPro"/>
</dbReference>
<dbReference type="GO" id="GO:0019843">
    <property type="term" value="F:rRNA binding"/>
    <property type="evidence" value="ECO:0007669"/>
    <property type="project" value="UniProtKB-UniRule"/>
</dbReference>
<dbReference type="PANTHER" id="PTHR48466">
    <property type="entry name" value="OS10G0509000 PROTEIN-RELATED"/>
    <property type="match status" value="1"/>
</dbReference>
<proteinExistence type="inferred from homology"/>
<dbReference type="SUPFAM" id="SSF160443">
    <property type="entry name" value="SMR domain-like"/>
    <property type="match status" value="1"/>
</dbReference>
<keyword evidence="7" id="KW-0255">Endonuclease</keyword>
<dbReference type="HAMAP" id="MF_00092">
    <property type="entry name" value="MutS2"/>
    <property type="match status" value="1"/>
</dbReference>
<dbReference type="STRING" id="333140.AWW68_07660"/>
<keyword evidence="3 7" id="KW-0378">Hydrolase</keyword>
<name>A0A150XAK7_9BACT</name>
<comment type="function">
    <text evidence="7">Endonuclease that is involved in the suppression of homologous recombination and thus may have a key role in the control of bacterial genetic diversity.</text>
</comment>
<dbReference type="GO" id="GO:0045910">
    <property type="term" value="P:negative regulation of DNA recombination"/>
    <property type="evidence" value="ECO:0007669"/>
    <property type="project" value="InterPro"/>
</dbReference>
<dbReference type="EMBL" id="LRPC01000012">
    <property type="protein sequence ID" value="KYG75702.1"/>
    <property type="molecule type" value="Genomic_DNA"/>
</dbReference>
<dbReference type="SUPFAM" id="SSF48334">
    <property type="entry name" value="DNA repair protein MutS, domain III"/>
    <property type="match status" value="1"/>
</dbReference>
<gene>
    <name evidence="7" type="primary">mutS2</name>
    <name evidence="7" type="synonym">rqcU</name>
    <name evidence="10" type="ORF">AWW68_07660</name>
</gene>
<dbReference type="InterPro" id="IPR005747">
    <property type="entry name" value="MutS2"/>
</dbReference>
<dbReference type="NCBIfam" id="TIGR01069">
    <property type="entry name" value="mutS2"/>
    <property type="match status" value="1"/>
</dbReference>
<comment type="subunit">
    <text evidence="7">Homodimer. Binds to stalled ribosomes, contacting rRNA.</text>
</comment>
<evidence type="ECO:0000256" key="7">
    <source>
        <dbReference type="HAMAP-Rule" id="MF_00092"/>
    </source>
</evidence>
<dbReference type="RefSeq" id="WP_068219422.1">
    <property type="nucleotide sequence ID" value="NZ_CP139724.1"/>
</dbReference>
<dbReference type="Gene3D" id="3.30.1370.110">
    <property type="match status" value="1"/>
</dbReference>
<sequence length="790" mass="90456">MLYPSNLEVKLGFDKIRELLKEACESKLGKSFVDKVRFSADQNNVEMWLSQTDEFVRIISSEELFPNSNYIDLAPLFGKIRVDNSYLLEEELFDVILSLKTLNNCLDFFQEKREEYPVLSELTYPIVFDEDLLWSLARVFDERGKLKDNASDRLYEIRKGILEEKQRLRRVLDNIINRTKKEGFTPDDVSVTIRNGRMVIPVLAEYKRRVKGFIHGESATGQTVYLEPTEVFTINNEVQELEYAEQREVVRILMELTGYLRPEIENLRQYMQFLGLVDFIRAKARFALKIDACKPKWSEKKEFNWQVAKHPLLLLKHKELGKEVVPLNIFLEPNQRILLISGPNAGGKSVCLKTVGLLQYMLQCGLLVSVNESSSFTMFKDLFIDIGDEQSIENDLSTYSSHLINMKHLLGHVNKKSLFLIDEFGTGTEPQYGGAIAESILMELKESRGMGVITTHYGNLKEFADKREGLMNGAMRYDLKKLQPLYELEIGKPGSSFALEIAGKIGLPNRTIDNAKKKIGVKQVSFDQMLGQLQLQQTELDKAERKITAREKELEELTEQYAQLKSHLENQEKKIINEAKQKANAIVKDANKEVERVIREIKEKKAEKEAVKKQRERLDKLKQETAVKEQFEKAQAKSDEIKIGDYVQLKGQDTVGQVVNIKGKDAELSIGELTSFVRLNRLEKVNRKAYKDQGKTKSFSGFDYVSKQTDFNPRIDLRGMRAEEVIPTLSTWMDEAIMLGVNELQIVHGKGNGVLRQVTRELLKSYKEISSVRDEHADRGGAGVTLVSLN</sequence>
<keyword evidence="11" id="KW-1185">Reference proteome</keyword>
<dbReference type="PANTHER" id="PTHR48466:SF2">
    <property type="entry name" value="OS10G0509000 PROTEIN"/>
    <property type="match status" value="1"/>
</dbReference>
<dbReference type="GO" id="GO:0006298">
    <property type="term" value="P:mismatch repair"/>
    <property type="evidence" value="ECO:0007669"/>
    <property type="project" value="InterPro"/>
</dbReference>
<dbReference type="SMART" id="SM00463">
    <property type="entry name" value="SMR"/>
    <property type="match status" value="1"/>
</dbReference>
<dbReference type="OrthoDB" id="9808166at2"/>
<dbReference type="SUPFAM" id="SSF52540">
    <property type="entry name" value="P-loop containing nucleoside triphosphate hydrolases"/>
    <property type="match status" value="1"/>
</dbReference>
<keyword evidence="8" id="KW-0175">Coiled coil</keyword>
<dbReference type="FunFam" id="3.40.50.300:FF:001531">
    <property type="entry name" value="Endonuclease MutS2"/>
    <property type="match status" value="1"/>
</dbReference>
<dbReference type="Pfam" id="PF01713">
    <property type="entry name" value="Smr"/>
    <property type="match status" value="1"/>
</dbReference>
<dbReference type="Proteomes" id="UP000075606">
    <property type="component" value="Unassembled WGS sequence"/>
</dbReference>
<feature type="coiled-coil region" evidence="8">
    <location>
        <begin position="526"/>
        <end position="624"/>
    </location>
</feature>
<dbReference type="EC" id="3.6.4.-" evidence="7"/>
<keyword evidence="1 7" id="KW-0699">rRNA-binding</keyword>
<evidence type="ECO:0000256" key="8">
    <source>
        <dbReference type="SAM" id="Coils"/>
    </source>
</evidence>
<comment type="similarity">
    <text evidence="7">Belongs to the DNA mismatch repair MutS family. MutS2 subfamily.</text>
</comment>
<dbReference type="SMART" id="SM00533">
    <property type="entry name" value="MUTSd"/>
    <property type="match status" value="1"/>
</dbReference>
<dbReference type="Pfam" id="PF00488">
    <property type="entry name" value="MutS_V"/>
    <property type="match status" value="1"/>
</dbReference>
<dbReference type="GO" id="GO:0043023">
    <property type="term" value="F:ribosomal large subunit binding"/>
    <property type="evidence" value="ECO:0007669"/>
    <property type="project" value="UniProtKB-UniRule"/>
</dbReference>
<keyword evidence="6 7" id="KW-0238">DNA-binding</keyword>
<dbReference type="SMART" id="SM00534">
    <property type="entry name" value="MUTSac"/>
    <property type="match status" value="1"/>
</dbReference>
<dbReference type="GO" id="GO:0072344">
    <property type="term" value="P:rescue of stalled ribosome"/>
    <property type="evidence" value="ECO:0007669"/>
    <property type="project" value="UniProtKB-UniRule"/>
</dbReference>
<accession>A0A150XAK7</accession>
<dbReference type="InterPro" id="IPR027417">
    <property type="entry name" value="P-loop_NTPase"/>
</dbReference>
<evidence type="ECO:0000256" key="3">
    <source>
        <dbReference type="ARBA" id="ARBA00022801"/>
    </source>
</evidence>
<dbReference type="InterPro" id="IPR000432">
    <property type="entry name" value="DNA_mismatch_repair_MutS_C"/>
</dbReference>
<evidence type="ECO:0000256" key="4">
    <source>
        <dbReference type="ARBA" id="ARBA00022840"/>
    </source>
</evidence>
<dbReference type="EC" id="3.1.-.-" evidence="7"/>
<dbReference type="InterPro" id="IPR007696">
    <property type="entry name" value="DNA_mismatch_repair_MutS_core"/>
</dbReference>
<dbReference type="PROSITE" id="PS50828">
    <property type="entry name" value="SMR"/>
    <property type="match status" value="1"/>
</dbReference>
<dbReference type="InterPro" id="IPR045076">
    <property type="entry name" value="MutS"/>
</dbReference>